<comment type="caution">
    <text evidence="1">The sequence shown here is derived from an EMBL/GenBank/DDBJ whole genome shotgun (WGS) entry which is preliminary data.</text>
</comment>
<dbReference type="AlphaFoldDB" id="A0A926JUT1"/>
<dbReference type="Proteomes" id="UP000653730">
    <property type="component" value="Unassembled WGS sequence"/>
</dbReference>
<dbReference type="EMBL" id="JACVDC010000069">
    <property type="protein sequence ID" value="MBC9797699.1"/>
    <property type="molecule type" value="Genomic_DNA"/>
</dbReference>
<organism evidence="1 2">
    <name type="scientific">Sinomicrobium weinanense</name>
    <dbReference type="NCBI Taxonomy" id="2842200"/>
    <lineage>
        <taxon>Bacteria</taxon>
        <taxon>Pseudomonadati</taxon>
        <taxon>Bacteroidota</taxon>
        <taxon>Flavobacteriia</taxon>
        <taxon>Flavobacteriales</taxon>
        <taxon>Flavobacteriaceae</taxon>
        <taxon>Sinomicrobium</taxon>
    </lineage>
</organism>
<gene>
    <name evidence="1" type="ORF">IBL28_17140</name>
</gene>
<reference evidence="1 2" key="1">
    <citation type="submission" date="2020-09" db="EMBL/GenBank/DDBJ databases">
        <title>Sinomicrobium weinanense sp. nov., a halophilic bacteria isolated from saline-alkali soil.</title>
        <authorList>
            <person name="Wu P."/>
            <person name="Ren H."/>
            <person name="Mei Y."/>
            <person name="Liang Y."/>
            <person name="Chen Z."/>
        </authorList>
    </citation>
    <scope>NUCLEOTIDE SEQUENCE [LARGE SCALE GENOMIC DNA]</scope>
    <source>
        <strain evidence="1 2">FJxs</strain>
    </source>
</reference>
<name>A0A926JUT1_9FLAO</name>
<dbReference type="RefSeq" id="WP_187966830.1">
    <property type="nucleotide sequence ID" value="NZ_JACVDC010000069.1"/>
</dbReference>
<evidence type="ECO:0000313" key="2">
    <source>
        <dbReference type="Proteomes" id="UP000653730"/>
    </source>
</evidence>
<accession>A0A926JUT1</accession>
<proteinExistence type="predicted"/>
<sequence length="185" mass="21337">MEHYQSIFTHLNQSLRSGNTDGFKALVNSISREVLFIDLSSSSLICGGQAYPYLELHRFLKPLSIRYVIVVQAHTPFPETSLLPPSWLRLSGWGHSLWQAYAELYALNEISPGRTSLPLELKVMSKTLQLCRLEDLRKAFRERNIVNIFGWVYNQEQKEVTDLNTDLLLTLDEISLYNNPEYMLS</sequence>
<protein>
    <submittedName>
        <fullName evidence="1">Uncharacterized protein</fullName>
    </submittedName>
</protein>
<keyword evidence="2" id="KW-1185">Reference proteome</keyword>
<evidence type="ECO:0000313" key="1">
    <source>
        <dbReference type="EMBL" id="MBC9797699.1"/>
    </source>
</evidence>